<dbReference type="RefSeq" id="WP_181928374.1">
    <property type="nucleotide sequence ID" value="NZ_CP054698.1"/>
</dbReference>
<proteinExistence type="predicted"/>
<gene>
    <name evidence="1" type="ORF">HUN01_24560</name>
</gene>
<evidence type="ECO:0000313" key="1">
    <source>
        <dbReference type="EMBL" id="QMS90597.1"/>
    </source>
</evidence>
<accession>A0A7D7QAX4</accession>
<dbReference type="AlphaFoldDB" id="A0A7D7QAX4"/>
<organism evidence="1 2">
    <name type="scientific">Nostoc edaphicum CCNP1411</name>
    <dbReference type="NCBI Taxonomy" id="1472755"/>
    <lineage>
        <taxon>Bacteria</taxon>
        <taxon>Bacillati</taxon>
        <taxon>Cyanobacteriota</taxon>
        <taxon>Cyanophyceae</taxon>
        <taxon>Nostocales</taxon>
        <taxon>Nostocaceae</taxon>
        <taxon>Nostoc</taxon>
    </lineage>
</organism>
<sequence>MLPIIDWAIRCCVSFALRVSVESVFTRVSAEYDRYCSTCVQLIFHEVYENFSHRNAYKMYKSCMIFV</sequence>
<evidence type="ECO:0000313" key="2">
    <source>
        <dbReference type="Proteomes" id="UP000514713"/>
    </source>
</evidence>
<dbReference type="Proteomes" id="UP000514713">
    <property type="component" value="Chromosome"/>
</dbReference>
<dbReference type="KEGG" id="ned:HUN01_24560"/>
<protein>
    <submittedName>
        <fullName evidence="1">Uncharacterized protein</fullName>
    </submittedName>
</protein>
<reference evidence="2" key="1">
    <citation type="submission" date="2020-06" db="EMBL/GenBank/DDBJ databases">
        <title>Nostoc edaphicum CCNP1411 genome.</title>
        <authorList>
            <person name="Fidor A."/>
            <person name="Grabski M."/>
            <person name="Gawor J."/>
            <person name="Gromadka R."/>
            <person name="Wegrzyn G."/>
            <person name="Mazur-Marzec H."/>
        </authorList>
    </citation>
    <scope>NUCLEOTIDE SEQUENCE [LARGE SCALE GENOMIC DNA]</scope>
    <source>
        <strain evidence="2">CCNP1411</strain>
    </source>
</reference>
<keyword evidence="2" id="KW-1185">Reference proteome</keyword>
<dbReference type="EMBL" id="CP054698">
    <property type="protein sequence ID" value="QMS90597.1"/>
    <property type="molecule type" value="Genomic_DNA"/>
</dbReference>
<name>A0A7D7QAX4_9NOSO</name>